<dbReference type="InterPro" id="IPR029063">
    <property type="entry name" value="SAM-dependent_MTases_sf"/>
</dbReference>
<keyword evidence="3" id="KW-0489">Methyltransferase</keyword>
<dbReference type="PROSITE" id="PS50005">
    <property type="entry name" value="TPR"/>
    <property type="match status" value="4"/>
</dbReference>
<evidence type="ECO:0000313" key="4">
    <source>
        <dbReference type="Proteomes" id="UP000218765"/>
    </source>
</evidence>
<keyword evidence="3" id="KW-0808">Transferase</keyword>
<evidence type="ECO:0000256" key="1">
    <source>
        <dbReference type="PROSITE-ProRule" id="PRU00339"/>
    </source>
</evidence>
<dbReference type="Pfam" id="PF13432">
    <property type="entry name" value="TPR_16"/>
    <property type="match status" value="1"/>
</dbReference>
<accession>A0A1Z4VNX0</accession>
<organism evidence="3 4">
    <name type="scientific">Thiohalobacter thiocyanaticus</name>
    <dbReference type="NCBI Taxonomy" id="585455"/>
    <lineage>
        <taxon>Bacteria</taxon>
        <taxon>Pseudomonadati</taxon>
        <taxon>Pseudomonadota</taxon>
        <taxon>Gammaproteobacteria</taxon>
        <taxon>Thiohalobacterales</taxon>
        <taxon>Thiohalobacteraceae</taxon>
        <taxon>Thiohalobacter</taxon>
    </lineage>
</organism>
<dbReference type="Pfam" id="PF13414">
    <property type="entry name" value="TPR_11"/>
    <property type="match status" value="1"/>
</dbReference>
<dbReference type="SUPFAM" id="SSF53335">
    <property type="entry name" value="S-adenosyl-L-methionine-dependent methyltransferases"/>
    <property type="match status" value="1"/>
</dbReference>
<dbReference type="EMBL" id="AP018052">
    <property type="protein sequence ID" value="BAZ93195.1"/>
    <property type="molecule type" value="Genomic_DNA"/>
</dbReference>
<feature type="repeat" description="TPR" evidence="1">
    <location>
        <begin position="304"/>
        <end position="337"/>
    </location>
</feature>
<proteinExistence type="predicted"/>
<dbReference type="Pfam" id="PF13847">
    <property type="entry name" value="Methyltransf_31"/>
    <property type="match status" value="1"/>
</dbReference>
<dbReference type="GO" id="GO:0097363">
    <property type="term" value="F:protein O-acetylglucosaminyltransferase activity"/>
    <property type="evidence" value="ECO:0007669"/>
    <property type="project" value="TreeGrafter"/>
</dbReference>
<dbReference type="OrthoDB" id="649979at2"/>
<evidence type="ECO:0000313" key="3">
    <source>
        <dbReference type="EMBL" id="BAZ93195.1"/>
    </source>
</evidence>
<dbReference type="SUPFAM" id="SSF48452">
    <property type="entry name" value="TPR-like"/>
    <property type="match status" value="2"/>
</dbReference>
<sequence length="866" mass="97746">MQQQIQSFLQAGRINEALQLAEQHCNTYPDQADSWLLKASIQAFTGNIAEVAAACSQALKVQPGHTQARYNLAVALHALGRTAEAIEQYQVLLKTTPNHPQALANLGLLHRNVGDLESAEACSRKALSLQPEFASAHNTLGLIHEDRGELEPALAAYLYATQCDSGLQHARVNAARCYWLQGDSASALDILEKLVETAPDFADNYLLLARIHANADQPEEAVASLRAAIRTCRPDHRLHHALAGLHQQAGNLQEAIREYGAALKINPTAYRSHNNLGTLLHTNGQTREGLRHLKEAARQRPDLASIQANLSLLHAAIGNQQEALIHSLRALQLDPGNRTHGQQFARIAGSTGQFHNNAEFRKTLAACFQDEGIDQQYLIGPVMSLLRSHPELAKRLTRRDWTDDLQAFDCLWHTPERPLLEAILCQTVIPDSEIEDCLRQYRSTALFQLTESTGCPASLPDIDTLARLTALAHQCHNNEFVYACSPDERDRTQTLREFCCRKLLPSSQAYITGTLLLACYGQLPFDWPIPNTPMRIETSIAERLRSLWEKHIYHPQLEEHIKHALPALTQIQESSSDSVRAQYEKSPYPRWLSLDLYSPRSYKDLLREELPHFVPPDFGTESIDILIAGCGTGKHALLSASRLKHGSITAIDLSRSSLAYAQRRAHELGFDEIKFFQGDILELDELEQRFHIIESVGVLHHLADPARGLLSLRRLLQPNGIMNLGFYSRTARQAVQAARRRFEAGQRLDDLDAIRAVRQEIRTLPPDDELQALTRMQDFYSLSECRDLIFHAQEHVYTLPEIQALLDRAELDFVGFEIQDMQLKHRYLQAFPDDPDLTNLTHWDQFEQRHPDTFIGMYTFWCQARD</sequence>
<feature type="repeat" description="TPR" evidence="1">
    <location>
        <begin position="100"/>
        <end position="133"/>
    </location>
</feature>
<gene>
    <name evidence="3" type="ORF">FOKN1_0793</name>
</gene>
<dbReference type="Gene3D" id="1.25.40.10">
    <property type="entry name" value="Tetratricopeptide repeat domain"/>
    <property type="match status" value="2"/>
</dbReference>
<name>A0A1Z4VNX0_9GAMM</name>
<feature type="repeat" description="TPR" evidence="1">
    <location>
        <begin position="66"/>
        <end position="99"/>
    </location>
</feature>
<dbReference type="InterPro" id="IPR011990">
    <property type="entry name" value="TPR-like_helical_dom_sf"/>
</dbReference>
<dbReference type="RefSeq" id="WP_096364944.1">
    <property type="nucleotide sequence ID" value="NZ_AP018052.1"/>
</dbReference>
<dbReference type="PANTHER" id="PTHR44366:SF1">
    <property type="entry name" value="UDP-N-ACETYLGLUCOSAMINE--PEPTIDE N-ACETYLGLUCOSAMINYLTRANSFERASE 110 KDA SUBUNIT"/>
    <property type="match status" value="1"/>
</dbReference>
<dbReference type="KEGG" id="ttc:FOKN1_0793"/>
<evidence type="ECO:0000259" key="2">
    <source>
        <dbReference type="Pfam" id="PF13847"/>
    </source>
</evidence>
<dbReference type="InterPro" id="IPR019734">
    <property type="entry name" value="TPR_rpt"/>
</dbReference>
<protein>
    <submittedName>
        <fullName evidence="3">SAM-dependent methyltransferases</fullName>
    </submittedName>
</protein>
<feature type="domain" description="Methyltransferase" evidence="2">
    <location>
        <begin position="626"/>
        <end position="724"/>
    </location>
</feature>
<dbReference type="CDD" id="cd02440">
    <property type="entry name" value="AdoMet_MTases"/>
    <property type="match status" value="1"/>
</dbReference>
<dbReference type="Pfam" id="PF14559">
    <property type="entry name" value="TPR_19"/>
    <property type="match status" value="2"/>
</dbReference>
<dbReference type="Gene3D" id="3.40.50.150">
    <property type="entry name" value="Vaccinia Virus protein VP39"/>
    <property type="match status" value="1"/>
</dbReference>
<dbReference type="GO" id="GO:0006493">
    <property type="term" value="P:protein O-linked glycosylation"/>
    <property type="evidence" value="ECO:0007669"/>
    <property type="project" value="InterPro"/>
</dbReference>
<dbReference type="PANTHER" id="PTHR44366">
    <property type="entry name" value="UDP-N-ACETYLGLUCOSAMINE--PEPTIDE N-ACETYLGLUCOSAMINYLTRANSFERASE 110 KDA SUBUNIT"/>
    <property type="match status" value="1"/>
</dbReference>
<dbReference type="Proteomes" id="UP000218765">
    <property type="component" value="Chromosome"/>
</dbReference>
<dbReference type="GO" id="GO:0032259">
    <property type="term" value="P:methylation"/>
    <property type="evidence" value="ECO:0007669"/>
    <property type="project" value="UniProtKB-KW"/>
</dbReference>
<dbReference type="InterPro" id="IPR037919">
    <property type="entry name" value="OGT"/>
</dbReference>
<dbReference type="SMART" id="SM00028">
    <property type="entry name" value="TPR"/>
    <property type="match status" value="9"/>
</dbReference>
<dbReference type="InterPro" id="IPR025714">
    <property type="entry name" value="Methyltranfer_dom"/>
</dbReference>
<keyword evidence="1" id="KW-0802">TPR repeat</keyword>
<dbReference type="AlphaFoldDB" id="A0A1Z4VNX0"/>
<reference evidence="3 4" key="1">
    <citation type="submission" date="2017-05" db="EMBL/GenBank/DDBJ databases">
        <title>Thiocyanate degradation by Thiohalobacter thiocyanaticus FOKN1.</title>
        <authorList>
            <person name="Oshiki M."/>
            <person name="Fukushima T."/>
            <person name="Kawano S."/>
            <person name="Nakagawa J."/>
        </authorList>
    </citation>
    <scope>NUCLEOTIDE SEQUENCE [LARGE SCALE GENOMIC DNA]</scope>
    <source>
        <strain evidence="3 4">FOKN1</strain>
    </source>
</reference>
<feature type="repeat" description="TPR" evidence="1">
    <location>
        <begin position="236"/>
        <end position="269"/>
    </location>
</feature>
<dbReference type="GO" id="GO:0008168">
    <property type="term" value="F:methyltransferase activity"/>
    <property type="evidence" value="ECO:0007669"/>
    <property type="project" value="UniProtKB-KW"/>
</dbReference>
<keyword evidence="4" id="KW-1185">Reference proteome</keyword>